<organism evidence="2 3">
    <name type="scientific">Thioalkalivibrio denitrificans</name>
    <dbReference type="NCBI Taxonomy" id="108003"/>
    <lineage>
        <taxon>Bacteria</taxon>
        <taxon>Pseudomonadati</taxon>
        <taxon>Pseudomonadota</taxon>
        <taxon>Gammaproteobacteria</taxon>
        <taxon>Chromatiales</taxon>
        <taxon>Ectothiorhodospiraceae</taxon>
        <taxon>Thioalkalivibrio</taxon>
    </lineage>
</organism>
<dbReference type="EMBL" id="MVBK01000021">
    <property type="protein sequence ID" value="OOG27230.1"/>
    <property type="molecule type" value="Genomic_DNA"/>
</dbReference>
<accession>A0A1V3NQA5</accession>
<name>A0A1V3NQA5_9GAMM</name>
<dbReference type="Proteomes" id="UP000189462">
    <property type="component" value="Unassembled WGS sequence"/>
</dbReference>
<sequence>MESPPADISHVIQLAVAPVFLLAGIGAFVNAFAGRLSRVVDRSRHLESGMQALGDHNARAAAYRELDTLRRRARLAYLGIALATLSGLLVCVLIVFAFLDHFLNLDTPEIVGGLFVAAMLSLIGALVAFLREVFLAVRNLALLRGRKEE</sequence>
<feature type="transmembrane region" description="Helical" evidence="1">
    <location>
        <begin position="75"/>
        <end position="98"/>
    </location>
</feature>
<gene>
    <name evidence="2" type="ORF">B1C78_03790</name>
</gene>
<comment type="caution">
    <text evidence="2">The sequence shown here is derived from an EMBL/GenBank/DDBJ whole genome shotgun (WGS) entry which is preliminary data.</text>
</comment>
<keyword evidence="1" id="KW-0812">Transmembrane</keyword>
<evidence type="ECO:0000313" key="2">
    <source>
        <dbReference type="EMBL" id="OOG27230.1"/>
    </source>
</evidence>
<dbReference type="AlphaFoldDB" id="A0A1V3NQA5"/>
<feature type="transmembrane region" description="Helical" evidence="1">
    <location>
        <begin position="110"/>
        <end position="130"/>
    </location>
</feature>
<evidence type="ECO:0000313" key="3">
    <source>
        <dbReference type="Proteomes" id="UP000189462"/>
    </source>
</evidence>
<dbReference type="InterPro" id="IPR021279">
    <property type="entry name" value="DUF2721"/>
</dbReference>
<keyword evidence="1" id="KW-1133">Transmembrane helix</keyword>
<protein>
    <recommendedName>
        <fullName evidence="4">DUF2721 domain-containing protein</fullName>
    </recommendedName>
</protein>
<dbReference type="Pfam" id="PF11026">
    <property type="entry name" value="DUF2721"/>
    <property type="match status" value="1"/>
</dbReference>
<evidence type="ECO:0000256" key="1">
    <source>
        <dbReference type="SAM" id="Phobius"/>
    </source>
</evidence>
<proteinExistence type="predicted"/>
<evidence type="ECO:0008006" key="4">
    <source>
        <dbReference type="Google" id="ProtNLM"/>
    </source>
</evidence>
<keyword evidence="1" id="KW-0472">Membrane</keyword>
<reference evidence="2 3" key="1">
    <citation type="submission" date="2017-02" db="EMBL/GenBank/DDBJ databases">
        <title>Genomic diversity within the haloalkaliphilic genus Thioalkalivibrio.</title>
        <authorList>
            <person name="Ahn A.-C."/>
            <person name="Meier-Kolthoff J."/>
            <person name="Overmars L."/>
            <person name="Richter M."/>
            <person name="Woyke T."/>
            <person name="Sorokin D.Y."/>
            <person name="Muyzer G."/>
        </authorList>
    </citation>
    <scope>NUCLEOTIDE SEQUENCE [LARGE SCALE GENOMIC DNA]</scope>
    <source>
        <strain evidence="2 3">ALJD</strain>
    </source>
</reference>
<keyword evidence="3" id="KW-1185">Reference proteome</keyword>
<dbReference type="STRING" id="108003.B1C78_03790"/>
<feature type="transmembrane region" description="Helical" evidence="1">
    <location>
        <begin position="12"/>
        <end position="33"/>
    </location>
</feature>